<evidence type="ECO:0000313" key="1">
    <source>
        <dbReference type="EMBL" id="MCL1628028.1"/>
    </source>
</evidence>
<accession>A0ABT0M0A6</accession>
<evidence type="ECO:0000313" key="2">
    <source>
        <dbReference type="Proteomes" id="UP001202550"/>
    </source>
</evidence>
<reference evidence="1 2" key="1">
    <citation type="submission" date="2022-05" db="EMBL/GenBank/DDBJ databases">
        <title>Seasonal and diel survey of microbial diversity of the Tyrrhenian coast.</title>
        <authorList>
            <person name="Gattoni G."/>
            <person name="Corral P."/>
        </authorList>
    </citation>
    <scope>NUCLEOTIDE SEQUENCE [LARGE SCALE GENOMIC DNA]</scope>
    <source>
        <strain evidence="1 2">V10</strain>
    </source>
</reference>
<name>A0ABT0M0A6_9RHOB</name>
<dbReference type="EMBL" id="JALZWP010000003">
    <property type="protein sequence ID" value="MCL1628028.1"/>
    <property type="molecule type" value="Genomic_DNA"/>
</dbReference>
<comment type="caution">
    <text evidence="1">The sequence shown here is derived from an EMBL/GenBank/DDBJ whole genome shotgun (WGS) entry which is preliminary data.</text>
</comment>
<organism evidence="1 2">
    <name type="scientific">Roseinatronobacter domitianus</name>
    <dbReference type="NCBI Taxonomy" id="2940293"/>
    <lineage>
        <taxon>Bacteria</taxon>
        <taxon>Pseudomonadati</taxon>
        <taxon>Pseudomonadota</taxon>
        <taxon>Alphaproteobacteria</taxon>
        <taxon>Rhodobacterales</taxon>
        <taxon>Paracoccaceae</taxon>
        <taxon>Roseinatronobacter</taxon>
    </lineage>
</organism>
<dbReference type="RefSeq" id="WP_249056891.1">
    <property type="nucleotide sequence ID" value="NZ_JALZWP010000003.1"/>
</dbReference>
<protein>
    <submittedName>
        <fullName evidence="1">Uncharacterized protein</fullName>
    </submittedName>
</protein>
<sequence length="48" mass="5184">MLTHLEMKAAVRNAIEAVGLDAFKRTSMFMSNNKASVATVRDDTAKAA</sequence>
<gene>
    <name evidence="1" type="ORF">M3N55_04735</name>
</gene>
<keyword evidence="2" id="KW-1185">Reference proteome</keyword>
<dbReference type="Proteomes" id="UP001202550">
    <property type="component" value="Unassembled WGS sequence"/>
</dbReference>
<proteinExistence type="predicted"/>